<sequence>MDKPTLIVRLKFTEGPSARSLQRILAMSPPTKPSAAAAADSPNPPHAQDGRTGLDESALTRRASSSTEVRSRTEPRNTAKPRNVSSGDSAFASSRGGASSSASGYETARMNPFSDMTHQGSQLLDLQKEVDDLRNKLQMRDNSIQRRDEEIVKCKDAILQNNAGMFRKLVDTRKKDDEIQQKNAEIQQKDAEIQQKDVEIQQKDVEIQQKDIEIQQKDVEIQRKDVQMQQKNVERQEKDVEIQQNNVEIQRKDVEIRRKGVEMQQKDAEIRHKNAEIWRNGAKMHLSRVAIYQKVTKLQEQDTELQKKDATLRSKDAYIRHEQDQMRRKDESIACLVGHACRTTLFEDLPLFVQGLAAEYRPKTEDLAMGIASKMEMLLTSPTNTTWTEAFELVPSIMRLQEANSNTPWNLVWELLIYLTDLLQSATSPNQLVDGSADRDRFEALGEALTKAFVWASTPETSDLTHVDWQQWARDFRGLVHKDLTQWSRESVTVRKNHLYGGCLLAAREWYRDTAVEDGEITDVTAFDNAFFDKCEYIGPCDANAACQRWAEKETGCGSMCPNATHSWETTRNKEKKELEEAAKERERVRKEELEQIAKERERERKRELLKRKGEEIDSYRNKVAKRAANVQKEVEALEAEKKALEEQEEEMRVIEEELHKASD</sequence>
<organism evidence="3 4">
    <name type="scientific">Lophium mytilinum</name>
    <dbReference type="NCBI Taxonomy" id="390894"/>
    <lineage>
        <taxon>Eukaryota</taxon>
        <taxon>Fungi</taxon>
        <taxon>Dikarya</taxon>
        <taxon>Ascomycota</taxon>
        <taxon>Pezizomycotina</taxon>
        <taxon>Dothideomycetes</taxon>
        <taxon>Pleosporomycetidae</taxon>
        <taxon>Mytilinidiales</taxon>
        <taxon>Mytilinidiaceae</taxon>
        <taxon>Lophium</taxon>
    </lineage>
</organism>
<dbReference type="OrthoDB" id="312015at2759"/>
<feature type="compositionally biased region" description="Low complexity" evidence="2">
    <location>
        <begin position="85"/>
        <end position="104"/>
    </location>
</feature>
<evidence type="ECO:0000313" key="4">
    <source>
        <dbReference type="Proteomes" id="UP000799750"/>
    </source>
</evidence>
<keyword evidence="1" id="KW-0175">Coiled coil</keyword>
<feature type="coiled-coil region" evidence="1">
    <location>
        <begin position="179"/>
        <end position="253"/>
    </location>
</feature>
<gene>
    <name evidence="3" type="ORF">BU16DRAFT_556236</name>
</gene>
<evidence type="ECO:0000313" key="3">
    <source>
        <dbReference type="EMBL" id="KAF2501766.1"/>
    </source>
</evidence>
<dbReference type="AlphaFoldDB" id="A0A6A6RBN7"/>
<accession>A0A6A6RBN7</accession>
<reference evidence="3" key="1">
    <citation type="journal article" date="2020" name="Stud. Mycol.">
        <title>101 Dothideomycetes genomes: a test case for predicting lifestyles and emergence of pathogens.</title>
        <authorList>
            <person name="Haridas S."/>
            <person name="Albert R."/>
            <person name="Binder M."/>
            <person name="Bloem J."/>
            <person name="Labutti K."/>
            <person name="Salamov A."/>
            <person name="Andreopoulos B."/>
            <person name="Baker S."/>
            <person name="Barry K."/>
            <person name="Bills G."/>
            <person name="Bluhm B."/>
            <person name="Cannon C."/>
            <person name="Castanera R."/>
            <person name="Culley D."/>
            <person name="Daum C."/>
            <person name="Ezra D."/>
            <person name="Gonzalez J."/>
            <person name="Henrissat B."/>
            <person name="Kuo A."/>
            <person name="Liang C."/>
            <person name="Lipzen A."/>
            <person name="Lutzoni F."/>
            <person name="Magnuson J."/>
            <person name="Mondo S."/>
            <person name="Nolan M."/>
            <person name="Ohm R."/>
            <person name="Pangilinan J."/>
            <person name="Park H.-J."/>
            <person name="Ramirez L."/>
            <person name="Alfaro M."/>
            <person name="Sun H."/>
            <person name="Tritt A."/>
            <person name="Yoshinaga Y."/>
            <person name="Zwiers L.-H."/>
            <person name="Turgeon B."/>
            <person name="Goodwin S."/>
            <person name="Spatafora J."/>
            <person name="Crous P."/>
            <person name="Grigoriev I."/>
        </authorList>
    </citation>
    <scope>NUCLEOTIDE SEQUENCE</scope>
    <source>
        <strain evidence="3">CBS 269.34</strain>
    </source>
</reference>
<evidence type="ECO:0000256" key="2">
    <source>
        <dbReference type="SAM" id="MobiDB-lite"/>
    </source>
</evidence>
<dbReference type="GO" id="GO:0005856">
    <property type="term" value="C:cytoskeleton"/>
    <property type="evidence" value="ECO:0007669"/>
    <property type="project" value="TreeGrafter"/>
</dbReference>
<name>A0A6A6RBN7_9PEZI</name>
<dbReference type="GO" id="GO:0005200">
    <property type="term" value="F:structural constituent of cytoskeleton"/>
    <property type="evidence" value="ECO:0007669"/>
    <property type="project" value="TreeGrafter"/>
</dbReference>
<feature type="region of interest" description="Disordered" evidence="2">
    <location>
        <begin position="23"/>
        <end position="116"/>
    </location>
</feature>
<feature type="compositionally biased region" description="Low complexity" evidence="2">
    <location>
        <begin position="26"/>
        <end position="41"/>
    </location>
</feature>
<dbReference type="PANTHER" id="PTHR47357">
    <property type="entry name" value="COP1-INTERACTIVE PROTEIN 1"/>
    <property type="match status" value="1"/>
</dbReference>
<dbReference type="Proteomes" id="UP000799750">
    <property type="component" value="Unassembled WGS sequence"/>
</dbReference>
<keyword evidence="4" id="KW-1185">Reference proteome</keyword>
<proteinExistence type="predicted"/>
<feature type="coiled-coil region" evidence="1">
    <location>
        <begin position="572"/>
        <end position="658"/>
    </location>
</feature>
<protein>
    <submittedName>
        <fullName evidence="3">Uncharacterized protein</fullName>
    </submittedName>
</protein>
<evidence type="ECO:0000256" key="1">
    <source>
        <dbReference type="SAM" id="Coils"/>
    </source>
</evidence>
<dbReference type="EMBL" id="MU004182">
    <property type="protein sequence ID" value="KAF2501766.1"/>
    <property type="molecule type" value="Genomic_DNA"/>
</dbReference>
<dbReference type="PANTHER" id="PTHR47357:SF1">
    <property type="entry name" value="SPINDLE POLE BODY COMPONENT 110"/>
    <property type="match status" value="1"/>
</dbReference>